<dbReference type="EMBL" id="MPNX01000008">
    <property type="protein sequence ID" value="OOY35084.1"/>
    <property type="molecule type" value="Genomic_DNA"/>
</dbReference>
<name>A0A1T2DXQ9_SOVGS</name>
<protein>
    <recommendedName>
        <fullName evidence="4">EpsG family protein</fullName>
    </recommendedName>
</protein>
<feature type="transmembrane region" description="Helical" evidence="1">
    <location>
        <begin position="158"/>
        <end position="183"/>
    </location>
</feature>
<accession>A0A1T2DXQ9</accession>
<dbReference type="GeneID" id="86992511"/>
<dbReference type="Pfam" id="PF14897">
    <property type="entry name" value="EpsG"/>
    <property type="match status" value="1"/>
</dbReference>
<gene>
    <name evidence="2" type="ORF">BOV88_07135</name>
</gene>
<dbReference type="InterPro" id="IPR049458">
    <property type="entry name" value="EpsG-like"/>
</dbReference>
<feature type="transmembrane region" description="Helical" evidence="1">
    <location>
        <begin position="6"/>
        <end position="24"/>
    </location>
</feature>
<organism evidence="2 3">
    <name type="scientific">Solemya velum gill symbiont</name>
    <dbReference type="NCBI Taxonomy" id="2340"/>
    <lineage>
        <taxon>Bacteria</taxon>
        <taxon>Pseudomonadati</taxon>
        <taxon>Pseudomonadota</taxon>
        <taxon>Gammaproteobacteria</taxon>
        <taxon>sulfur-oxidizing symbionts</taxon>
    </lineage>
</organism>
<dbReference type="AlphaFoldDB" id="A0A1T2DXQ9"/>
<evidence type="ECO:0008006" key="4">
    <source>
        <dbReference type="Google" id="ProtNLM"/>
    </source>
</evidence>
<evidence type="ECO:0000313" key="3">
    <source>
        <dbReference type="Proteomes" id="UP000190962"/>
    </source>
</evidence>
<proteinExistence type="predicted"/>
<dbReference type="RefSeq" id="WP_043117033.1">
    <property type="nucleotide sequence ID" value="NZ_JRAA01000002.1"/>
</dbReference>
<feature type="transmembrane region" description="Helical" evidence="1">
    <location>
        <begin position="316"/>
        <end position="333"/>
    </location>
</feature>
<keyword evidence="1" id="KW-0472">Membrane</keyword>
<sequence>MLAYWFMYLLPGFMAIALSHRHRIQSFRSMGWFWLIFVLFIGLRFEVGGDWGNYLRYYEMAYGEPLASLLSGRGDPGYVFLNWIAANNDWGMGFVNLVCAVIFMTGLISFSSKQPAPWLALTVAVPYLVIVVSMGYTRQGVALGLIFLALNWLEKRNLFWFLFYIVVAALFHKSAMLMVPLGFFITRGNWLFRGFVVISIAYGLWGLIVSDSYEAIWANYVDAEMKSQGALIRIVMNLAPALVLLLFRRQWLRVFPDGRFWIWMAFGAVAAVFLVSFASTAVDRVSLYLTPLQVVVLSRMPYLFRNRVTPQATTTVLVLGYAAVLFVWLNYATHAPHWLPYRNLLFQ</sequence>
<feature type="transmembrane region" description="Helical" evidence="1">
    <location>
        <begin position="31"/>
        <end position="47"/>
    </location>
</feature>
<feature type="transmembrane region" description="Helical" evidence="1">
    <location>
        <begin position="230"/>
        <end position="248"/>
    </location>
</feature>
<dbReference type="Proteomes" id="UP000190962">
    <property type="component" value="Unassembled WGS sequence"/>
</dbReference>
<feature type="transmembrane region" description="Helical" evidence="1">
    <location>
        <begin position="90"/>
        <end position="111"/>
    </location>
</feature>
<reference evidence="2 3" key="1">
    <citation type="submission" date="2016-11" db="EMBL/GenBank/DDBJ databases">
        <title>Mixed transmission modes and dynamic genome evolution in an obligate animal-bacterial symbiosis.</title>
        <authorList>
            <person name="Russell S.L."/>
            <person name="Corbett-Detig R.B."/>
            <person name="Cavanaugh C.M."/>
        </authorList>
    </citation>
    <scope>NUCLEOTIDE SEQUENCE [LARGE SCALE GENOMIC DNA]</scope>
    <source>
        <strain evidence="2">MA-KB16</strain>
    </source>
</reference>
<evidence type="ECO:0000313" key="2">
    <source>
        <dbReference type="EMBL" id="OOY35084.1"/>
    </source>
</evidence>
<comment type="caution">
    <text evidence="2">The sequence shown here is derived from an EMBL/GenBank/DDBJ whole genome shotgun (WGS) entry which is preliminary data.</text>
</comment>
<feature type="transmembrane region" description="Helical" evidence="1">
    <location>
        <begin position="260"/>
        <end position="279"/>
    </location>
</feature>
<dbReference type="OrthoDB" id="5373240at2"/>
<keyword evidence="1" id="KW-1133">Transmembrane helix</keyword>
<feature type="transmembrane region" description="Helical" evidence="1">
    <location>
        <begin position="190"/>
        <end position="210"/>
    </location>
</feature>
<evidence type="ECO:0000256" key="1">
    <source>
        <dbReference type="SAM" id="Phobius"/>
    </source>
</evidence>
<keyword evidence="1" id="KW-0812">Transmembrane</keyword>
<feature type="transmembrane region" description="Helical" evidence="1">
    <location>
        <begin position="118"/>
        <end position="138"/>
    </location>
</feature>